<evidence type="ECO:0000256" key="1">
    <source>
        <dbReference type="ARBA" id="ARBA00022737"/>
    </source>
</evidence>
<keyword evidence="1" id="KW-0677">Repeat</keyword>
<dbReference type="SUPFAM" id="SSF48452">
    <property type="entry name" value="TPR-like"/>
    <property type="match status" value="1"/>
</dbReference>
<dbReference type="PANTHER" id="PTHR10039">
    <property type="entry name" value="AMELOGENIN"/>
    <property type="match status" value="1"/>
</dbReference>
<reference evidence="4" key="1">
    <citation type="journal article" date="2020" name="BMC Genomics">
        <title>Correction to: Identification and distribution of gene clusters required for synthesis of sphingolipid metabolism inhibitors in diverse species of the filamentous fungus Fusarium.</title>
        <authorList>
            <person name="Kim H.S."/>
            <person name="Lohmar J.M."/>
            <person name="Busman M."/>
            <person name="Brown D.W."/>
            <person name="Naumann T.A."/>
            <person name="Divon H.H."/>
            <person name="Lysoe E."/>
            <person name="Uhlig S."/>
            <person name="Proctor R.H."/>
        </authorList>
    </citation>
    <scope>NUCLEOTIDE SEQUENCE</scope>
    <source>
        <strain evidence="4">NRRL 22465</strain>
    </source>
</reference>
<reference evidence="4" key="2">
    <citation type="submission" date="2020-05" db="EMBL/GenBank/DDBJ databases">
        <authorList>
            <person name="Kim H.-S."/>
            <person name="Proctor R.H."/>
            <person name="Brown D.W."/>
        </authorList>
    </citation>
    <scope>NUCLEOTIDE SEQUENCE</scope>
    <source>
        <strain evidence="4">NRRL 22465</strain>
    </source>
</reference>
<dbReference type="Pfam" id="PF24883">
    <property type="entry name" value="NPHP3_N"/>
    <property type="match status" value="1"/>
</dbReference>
<dbReference type="SUPFAM" id="SSF52540">
    <property type="entry name" value="P-loop containing nucleoside triphosphate hydrolases"/>
    <property type="match status" value="1"/>
</dbReference>
<dbReference type="EMBL" id="JABEYC010000629">
    <property type="protein sequence ID" value="KAF4975552.1"/>
    <property type="molecule type" value="Genomic_DNA"/>
</dbReference>
<dbReference type="InterPro" id="IPR056884">
    <property type="entry name" value="NPHP3-like_N"/>
</dbReference>
<comment type="caution">
    <text evidence="4">The sequence shown here is derived from an EMBL/GenBank/DDBJ whole genome shotgun (WGS) entry which is preliminary data.</text>
</comment>
<evidence type="ECO:0000313" key="4">
    <source>
        <dbReference type="EMBL" id="KAF4975552.1"/>
    </source>
</evidence>
<dbReference type="PANTHER" id="PTHR10039:SF14">
    <property type="entry name" value="NACHT DOMAIN-CONTAINING PROTEIN"/>
    <property type="match status" value="1"/>
</dbReference>
<feature type="domain" description="Nephrocystin 3-like N-terminal" evidence="3">
    <location>
        <begin position="342"/>
        <end position="510"/>
    </location>
</feature>
<dbReference type="Proteomes" id="UP000635477">
    <property type="component" value="Unassembled WGS sequence"/>
</dbReference>
<evidence type="ECO:0000259" key="3">
    <source>
        <dbReference type="Pfam" id="PF24883"/>
    </source>
</evidence>
<sequence length="1257" mass="140940">MVVETSSSNEELAKFFEKDAVCWEIAIQRHNNSLKHGKNKLNKYYVSLKDEKSILVSGADVSHTTVASAKDLINAAKTALSSSVAKRGKGETIFYQIVSFFQTHAHAINVFIQQEPRITALVWGSIRLLLQVVTDSEQASEVIAEGIFLITQHTGRWGTMARAFGHEQSVEEALINLLMPSTYSSVRETFAAKLHKLREAAEALDKEVFWEINRGQEEIKDMLLSSGSPDAGDYVLAMHTGRKGTDFTGHHVQQGTAGRAELESWPLHHLAKEGKVSLGGFHVSGITQAPAPAPIATVSIGRVQTNADAFKIRDWIGQLANPIAARPNGPVNAADIDDAEPWIVKHPSWHKWLEPDLSHPLWVSGPPGCGKSTLAHRAVEILSRTQHSTTIISHAFQSIVSTRHRRLTSLAASILHQLLGSYCMTEAQKNVFERLVSLYNQFKLNVEDCPFGSLWTHCLSLLKGEKGFILVIDALDECSFEHPKQVTWLLGQISTLLTSTTGSRAVIFSRPNPMLGAGLLPESQECAIHITKEDTLAELHFFCDSASARLPLPEPEQRKVAARARADAQGSFLWASLFLQRFKKTLDRKSFSEELNGFPDNCWDFYAKIWRDRVGELDSSQKGYCRDIILIVLGARRRLTIDELEDAIGLFSEAAPFIISSYCQPLIQVVEDGLQLSHSSVRDFFLNSDRNTQLAGMGFSLSEPDAVLAQRCLDYLLKDDYASVDLIGKRLRKNAGFGGSTENPEKSFYSYAAHNWHIHLTALSSPEPQLLELAGRFLRTLQFTHWAEYSYTDAGDFQAIRSTEITLHVWNNSLPEEDQTLLHLEGYFERPYSDLSRRYRDGSDDKILQWLCLRHLGYYYFDKGKITEMAKVRAEVAAGLSDLLGPRHPLSLEARSDAAYTYLFNGKLRKAQELYAGVVDDQRKVTGDDNPGQYFTLVYQAQAEYLLTDSTKALDTVANAVAGFFRTSGPQSNGFLVAQLWYAVVDATTGHTTQAIKMMEHVRDKRKEQYGPEDSFGIATQLFAGDLYRKLGKKEEALANIKPGLEFRRGFWAISHFLTIDTVLVLAIAYRDFGMNELAADLVEELEQHADLSREENFVRMCQVKHLRGLLSFDGGDIDQPIMLLQTLLVQTSPEDNNRALQWVRLDLAYMLRYREREGDEHLASSLFDGIVTDEGGEEPDPPQWLDIAERALRMMRAGNIDMAQDLLREAKLRWAREEDLWMWLGMPAADTGRMKPPRGLGDNDDGSSGWEGVFSE</sequence>
<feature type="region of interest" description="Disordered" evidence="2">
    <location>
        <begin position="1233"/>
        <end position="1257"/>
    </location>
</feature>
<evidence type="ECO:0000256" key="2">
    <source>
        <dbReference type="SAM" id="MobiDB-lite"/>
    </source>
</evidence>
<organism evidence="4 5">
    <name type="scientific">Fusarium zealandicum</name>
    <dbReference type="NCBI Taxonomy" id="1053134"/>
    <lineage>
        <taxon>Eukaryota</taxon>
        <taxon>Fungi</taxon>
        <taxon>Dikarya</taxon>
        <taxon>Ascomycota</taxon>
        <taxon>Pezizomycotina</taxon>
        <taxon>Sordariomycetes</taxon>
        <taxon>Hypocreomycetidae</taxon>
        <taxon>Hypocreales</taxon>
        <taxon>Nectriaceae</taxon>
        <taxon>Fusarium</taxon>
        <taxon>Fusarium staphyleae species complex</taxon>
    </lineage>
</organism>
<protein>
    <recommendedName>
        <fullName evidence="3">Nephrocystin 3-like N-terminal domain-containing protein</fullName>
    </recommendedName>
</protein>
<dbReference type="OrthoDB" id="21416at2759"/>
<dbReference type="InterPro" id="IPR011990">
    <property type="entry name" value="TPR-like_helical_dom_sf"/>
</dbReference>
<dbReference type="Gene3D" id="1.25.40.10">
    <property type="entry name" value="Tetratricopeptide repeat domain"/>
    <property type="match status" value="2"/>
</dbReference>
<proteinExistence type="predicted"/>
<gene>
    <name evidence="4" type="ORF">FZEAL_7667</name>
</gene>
<keyword evidence="5" id="KW-1185">Reference proteome</keyword>
<dbReference type="Gene3D" id="3.40.50.300">
    <property type="entry name" value="P-loop containing nucleotide triphosphate hydrolases"/>
    <property type="match status" value="1"/>
</dbReference>
<accession>A0A8H4UG00</accession>
<dbReference type="InterPro" id="IPR027417">
    <property type="entry name" value="P-loop_NTPase"/>
</dbReference>
<dbReference type="AlphaFoldDB" id="A0A8H4UG00"/>
<evidence type="ECO:0000313" key="5">
    <source>
        <dbReference type="Proteomes" id="UP000635477"/>
    </source>
</evidence>
<name>A0A8H4UG00_9HYPO</name>